<feature type="region of interest" description="Disordered" evidence="1">
    <location>
        <begin position="1"/>
        <end position="23"/>
    </location>
</feature>
<organism evidence="2">
    <name type="scientific">Arundo donax</name>
    <name type="common">Giant reed</name>
    <name type="synonym">Donax arundinaceus</name>
    <dbReference type="NCBI Taxonomy" id="35708"/>
    <lineage>
        <taxon>Eukaryota</taxon>
        <taxon>Viridiplantae</taxon>
        <taxon>Streptophyta</taxon>
        <taxon>Embryophyta</taxon>
        <taxon>Tracheophyta</taxon>
        <taxon>Spermatophyta</taxon>
        <taxon>Magnoliopsida</taxon>
        <taxon>Liliopsida</taxon>
        <taxon>Poales</taxon>
        <taxon>Poaceae</taxon>
        <taxon>PACMAD clade</taxon>
        <taxon>Arundinoideae</taxon>
        <taxon>Arundineae</taxon>
        <taxon>Arundo</taxon>
    </lineage>
</organism>
<name>A0A0A9AYX0_ARUDO</name>
<protein>
    <submittedName>
        <fullName evidence="2">Uncharacterized protein</fullName>
    </submittedName>
</protein>
<evidence type="ECO:0000313" key="2">
    <source>
        <dbReference type="EMBL" id="JAD56326.1"/>
    </source>
</evidence>
<reference evidence="2" key="1">
    <citation type="submission" date="2014-09" db="EMBL/GenBank/DDBJ databases">
        <authorList>
            <person name="Magalhaes I.L.F."/>
            <person name="Oliveira U."/>
            <person name="Santos F.R."/>
            <person name="Vidigal T.H.D.A."/>
            <person name="Brescovit A.D."/>
            <person name="Santos A.J."/>
        </authorList>
    </citation>
    <scope>NUCLEOTIDE SEQUENCE</scope>
    <source>
        <tissue evidence="2">Shoot tissue taken approximately 20 cm above the soil surface</tissue>
    </source>
</reference>
<accession>A0A0A9AYX0</accession>
<dbReference type="EMBL" id="GBRH01241569">
    <property type="protein sequence ID" value="JAD56326.1"/>
    <property type="molecule type" value="Transcribed_RNA"/>
</dbReference>
<proteinExistence type="predicted"/>
<sequence length="23" mass="2576">MVKSGRVTQSVIKSQSEYHNSLP</sequence>
<dbReference type="AlphaFoldDB" id="A0A0A9AYX0"/>
<reference evidence="2" key="2">
    <citation type="journal article" date="2015" name="Data Brief">
        <title>Shoot transcriptome of the giant reed, Arundo donax.</title>
        <authorList>
            <person name="Barrero R.A."/>
            <person name="Guerrero F.D."/>
            <person name="Moolhuijzen P."/>
            <person name="Goolsby J.A."/>
            <person name="Tidwell J."/>
            <person name="Bellgard S.E."/>
            <person name="Bellgard M.I."/>
        </authorList>
    </citation>
    <scope>NUCLEOTIDE SEQUENCE</scope>
    <source>
        <tissue evidence="2">Shoot tissue taken approximately 20 cm above the soil surface</tissue>
    </source>
</reference>
<evidence type="ECO:0000256" key="1">
    <source>
        <dbReference type="SAM" id="MobiDB-lite"/>
    </source>
</evidence>